<dbReference type="GeneID" id="139079161"/>
<feature type="region of interest" description="Disordered" evidence="1">
    <location>
        <begin position="1"/>
        <end position="91"/>
    </location>
</feature>
<gene>
    <name evidence="3" type="primary">LOC139079161</name>
</gene>
<protein>
    <submittedName>
        <fullName evidence="3">Uncharacterized protein</fullName>
    </submittedName>
</protein>
<reference evidence="3" key="1">
    <citation type="submission" date="2025-08" db="UniProtKB">
        <authorList>
            <consortium name="RefSeq"/>
        </authorList>
    </citation>
    <scope>IDENTIFICATION</scope>
    <source>
        <tissue evidence="3">Blood</tissue>
    </source>
</reference>
<evidence type="ECO:0000256" key="1">
    <source>
        <dbReference type="SAM" id="MobiDB-lite"/>
    </source>
</evidence>
<dbReference type="Proteomes" id="UP001652662">
    <property type="component" value="Chromosome 24"/>
</dbReference>
<proteinExistence type="predicted"/>
<keyword evidence="2" id="KW-1185">Reference proteome</keyword>
<name>A0ABM4M788_EQUPR</name>
<accession>A0ABM4M788</accession>
<organism evidence="2 3">
    <name type="scientific">Equus przewalskii</name>
    <name type="common">Przewalski's horse</name>
    <name type="synonym">Equus caballus przewalskii</name>
    <dbReference type="NCBI Taxonomy" id="9798"/>
    <lineage>
        <taxon>Eukaryota</taxon>
        <taxon>Metazoa</taxon>
        <taxon>Chordata</taxon>
        <taxon>Craniata</taxon>
        <taxon>Vertebrata</taxon>
        <taxon>Euteleostomi</taxon>
        <taxon>Mammalia</taxon>
        <taxon>Eutheria</taxon>
        <taxon>Laurasiatheria</taxon>
        <taxon>Perissodactyla</taxon>
        <taxon>Equidae</taxon>
        <taxon>Equus</taxon>
    </lineage>
</organism>
<dbReference type="RefSeq" id="XP_070448553.1">
    <property type="nucleotide sequence ID" value="XM_070592452.1"/>
</dbReference>
<sequence>MAKIRNYGRGNLGRRRCARSEARTQQQGRRQDRERTHVVQAAGRWGFGEAAEEPVRPRTDPLAQPGPPDKAARAPVRAAPAAPEPPPPGAHLRLRLRGGAEPAGGAAVALAHPRKGRQLSVPERVQGVSLRDVYVLAFFQALLGATHTSQAVWKTRAVSVSASTSRVQCSRPPLTTLQTSTHTWSQQPWEGPPACATSSSSHACGPGHVLPVPAGRSPPPSPHFTAFLLPRPACDHALQPPGGRTTCLVLLMGARPCEVLRPVTRERKWCCQHRRTCKKPVRGCLAPSPMLTHPPGVQAELPLTRETVERPQASAGRFAEDVKPLRLWTCLCHGIGPML</sequence>
<evidence type="ECO:0000313" key="3">
    <source>
        <dbReference type="RefSeq" id="XP_070448553.1"/>
    </source>
</evidence>
<evidence type="ECO:0000313" key="2">
    <source>
        <dbReference type="Proteomes" id="UP001652662"/>
    </source>
</evidence>